<evidence type="ECO:0000313" key="2">
    <source>
        <dbReference type="EMBL" id="TSB46244.1"/>
    </source>
</evidence>
<dbReference type="EMBL" id="VLXZ01000007">
    <property type="protein sequence ID" value="TSB46244.1"/>
    <property type="molecule type" value="Genomic_DNA"/>
</dbReference>
<evidence type="ECO:0000313" key="3">
    <source>
        <dbReference type="Proteomes" id="UP000318521"/>
    </source>
</evidence>
<organism evidence="2 3">
    <name type="scientific">Alkalicoccobacillus porphyridii</name>
    <dbReference type="NCBI Taxonomy" id="2597270"/>
    <lineage>
        <taxon>Bacteria</taxon>
        <taxon>Bacillati</taxon>
        <taxon>Bacillota</taxon>
        <taxon>Bacilli</taxon>
        <taxon>Bacillales</taxon>
        <taxon>Bacillaceae</taxon>
        <taxon>Alkalicoccobacillus</taxon>
    </lineage>
</organism>
<dbReference type="Pfam" id="PF04294">
    <property type="entry name" value="VanW"/>
    <property type="match status" value="1"/>
</dbReference>
<name>A0A553ZXT5_9BACI</name>
<gene>
    <name evidence="2" type="ORF">FN960_12860</name>
</gene>
<feature type="compositionally biased region" description="Low complexity" evidence="1">
    <location>
        <begin position="417"/>
        <end position="441"/>
    </location>
</feature>
<feature type="region of interest" description="Disordered" evidence="1">
    <location>
        <begin position="377"/>
        <end position="459"/>
    </location>
</feature>
<reference evidence="2 3" key="1">
    <citation type="submission" date="2019-07" db="EMBL/GenBank/DDBJ databases">
        <authorList>
            <person name="Park Y.J."/>
            <person name="Jeong S.E."/>
            <person name="Jung H.S."/>
        </authorList>
    </citation>
    <scope>NUCLEOTIDE SEQUENCE [LARGE SCALE GENOMIC DNA]</scope>
    <source>
        <strain evidence="3">P16(2019)</strain>
    </source>
</reference>
<protein>
    <submittedName>
        <fullName evidence="2">Uncharacterized protein</fullName>
    </submittedName>
</protein>
<accession>A0A553ZXT5</accession>
<feature type="compositionally biased region" description="Basic and acidic residues" evidence="1">
    <location>
        <begin position="404"/>
        <end position="416"/>
    </location>
</feature>
<dbReference type="Proteomes" id="UP000318521">
    <property type="component" value="Unassembled WGS sequence"/>
</dbReference>
<proteinExistence type="predicted"/>
<sequence>MKIMKSFVRIGLLVAVMTGLLVIGLVAGRVLDQQAQAKEYQIGTVIAGVEVGGMTLAEAQSEIDMIAEQRRNQQVVSIYLYDSLVELPEEALNLSVPTVSSNAVEESEQIEATIDITALTEAVNQIESADLSGLVDISTLKNDIEFQLNEEPTKAPTVHLASYIEGINEERTVLANVYAPYMESTILGTWSTGLDGVVIEPRSHFSLKTALEQTNQMVVGGESLDLFSSVIYQALAKSNLELIEHHTPEKLPQSIKVGYGASVNEDHRDLVFYNPNYESMELNVQFSTEGLIVELVGTPYIQEYELVVENTETIQPRTEVTYSKKRRAGNSQVIVNGKNGYAASLFKRELNANKQEVNKVLIARNYIAATSTIEERSVYAKPEPEPELEINDADLQPVIVELPESVKEESQADRASEPQIQEQEEQSTSAEQNNQNGEAQQDFIKGVHEPADKEQDDEN</sequence>
<evidence type="ECO:0000256" key="1">
    <source>
        <dbReference type="SAM" id="MobiDB-lite"/>
    </source>
</evidence>
<dbReference type="OrthoDB" id="2691125at2"/>
<dbReference type="InterPro" id="IPR007391">
    <property type="entry name" value="Vancomycin_resist_VanW"/>
</dbReference>
<keyword evidence="3" id="KW-1185">Reference proteome</keyword>
<dbReference type="AlphaFoldDB" id="A0A553ZXT5"/>
<comment type="caution">
    <text evidence="2">The sequence shown here is derived from an EMBL/GenBank/DDBJ whole genome shotgun (WGS) entry which is preliminary data.</text>
</comment>